<dbReference type="Pfam" id="PF00440">
    <property type="entry name" value="TetR_N"/>
    <property type="match status" value="1"/>
</dbReference>
<dbReference type="EMBL" id="PDKM01000004">
    <property type="protein sequence ID" value="RXK09749.1"/>
    <property type="molecule type" value="Genomic_DNA"/>
</dbReference>
<dbReference type="Proteomes" id="UP000289193">
    <property type="component" value="Unassembled WGS sequence"/>
</dbReference>
<evidence type="ECO:0000256" key="2">
    <source>
        <dbReference type="PROSITE-ProRule" id="PRU00335"/>
    </source>
</evidence>
<evidence type="ECO:0000256" key="1">
    <source>
        <dbReference type="ARBA" id="ARBA00023125"/>
    </source>
</evidence>
<reference evidence="5 7" key="1">
    <citation type="submission" date="2017-10" db="EMBL/GenBank/DDBJ databases">
        <title>Genomics of the genus Arcobacter.</title>
        <authorList>
            <person name="Perez-Cataluna A."/>
            <person name="Figueras M.J."/>
        </authorList>
    </citation>
    <scope>NUCLEOTIDE SEQUENCE [LARGE SCALE GENOMIC DNA]</scope>
    <source>
        <strain evidence="5 7">CECT 7835</strain>
    </source>
</reference>
<dbReference type="Gene3D" id="1.10.357.10">
    <property type="entry name" value="Tetracycline Repressor, domain 2"/>
    <property type="match status" value="1"/>
</dbReference>
<evidence type="ECO:0000313" key="4">
    <source>
        <dbReference type="EMBL" id="AXH11061.1"/>
    </source>
</evidence>
<dbReference type="EMBL" id="CP031217">
    <property type="protein sequence ID" value="AXH11061.1"/>
    <property type="molecule type" value="Genomic_DNA"/>
</dbReference>
<dbReference type="SUPFAM" id="SSF46689">
    <property type="entry name" value="Homeodomain-like"/>
    <property type="match status" value="1"/>
</dbReference>
<dbReference type="InterPro" id="IPR009057">
    <property type="entry name" value="Homeodomain-like_sf"/>
</dbReference>
<evidence type="ECO:0000313" key="5">
    <source>
        <dbReference type="EMBL" id="RXK09749.1"/>
    </source>
</evidence>
<dbReference type="InterPro" id="IPR036271">
    <property type="entry name" value="Tet_transcr_reg_TetR-rel_C_sf"/>
</dbReference>
<keyword evidence="7" id="KW-1185">Reference proteome</keyword>
<evidence type="ECO:0000313" key="6">
    <source>
        <dbReference type="Proteomes" id="UP000253850"/>
    </source>
</evidence>
<evidence type="ECO:0000259" key="3">
    <source>
        <dbReference type="PROSITE" id="PS50977"/>
    </source>
</evidence>
<feature type="DNA-binding region" description="H-T-H motif" evidence="2">
    <location>
        <begin position="30"/>
        <end position="49"/>
    </location>
</feature>
<dbReference type="PANTHER" id="PTHR43479:SF11">
    <property type="entry name" value="ACREF_ENVCD OPERON REPRESSOR-RELATED"/>
    <property type="match status" value="1"/>
</dbReference>
<dbReference type="GO" id="GO:0003677">
    <property type="term" value="F:DNA binding"/>
    <property type="evidence" value="ECO:0007669"/>
    <property type="project" value="UniProtKB-UniRule"/>
</dbReference>
<organism evidence="5 7">
    <name type="scientific">Halarcobacter bivalviorum</name>
    <dbReference type="NCBI Taxonomy" id="663364"/>
    <lineage>
        <taxon>Bacteria</taxon>
        <taxon>Pseudomonadati</taxon>
        <taxon>Campylobacterota</taxon>
        <taxon>Epsilonproteobacteria</taxon>
        <taxon>Campylobacterales</taxon>
        <taxon>Arcobacteraceae</taxon>
        <taxon>Halarcobacter</taxon>
    </lineage>
</organism>
<keyword evidence="1 2" id="KW-0238">DNA-binding</keyword>
<gene>
    <name evidence="4" type="ORF">ABIV_0019</name>
    <name evidence="5" type="ORF">CRV05_08445</name>
</gene>
<evidence type="ECO:0000313" key="7">
    <source>
        <dbReference type="Proteomes" id="UP000289193"/>
    </source>
</evidence>
<reference evidence="4 6" key="2">
    <citation type="submission" date="2018-07" db="EMBL/GenBank/DDBJ databases">
        <title>Complete genome of the Arcobacter bivalviorum type strain LMG 26154.</title>
        <authorList>
            <person name="Miller W.G."/>
            <person name="Yee E."/>
            <person name="Bono J.L."/>
        </authorList>
    </citation>
    <scope>NUCLEOTIDE SEQUENCE [LARGE SCALE GENOMIC DNA]</scope>
    <source>
        <strain evidence="4 6">LMG 26154</strain>
    </source>
</reference>
<dbReference type="AlphaFoldDB" id="A0AAX2A8C0"/>
<dbReference type="KEGG" id="hbv:ABIV_0019"/>
<dbReference type="InterPro" id="IPR050624">
    <property type="entry name" value="HTH-type_Tx_Regulator"/>
</dbReference>
<dbReference type="RefSeq" id="WP_114837959.1">
    <property type="nucleotide sequence ID" value="NZ_CP031217.1"/>
</dbReference>
<dbReference type="PROSITE" id="PS50977">
    <property type="entry name" value="HTH_TETR_2"/>
    <property type="match status" value="1"/>
</dbReference>
<dbReference type="Proteomes" id="UP000253850">
    <property type="component" value="Chromosome"/>
</dbReference>
<dbReference type="PANTHER" id="PTHR43479">
    <property type="entry name" value="ACREF/ENVCD OPERON REPRESSOR-RELATED"/>
    <property type="match status" value="1"/>
</dbReference>
<accession>A0AAX2A8C0</accession>
<feature type="domain" description="HTH tetR-type" evidence="3">
    <location>
        <begin position="7"/>
        <end position="67"/>
    </location>
</feature>
<dbReference type="Gene3D" id="1.10.10.60">
    <property type="entry name" value="Homeodomain-like"/>
    <property type="match status" value="1"/>
</dbReference>
<protein>
    <submittedName>
        <fullName evidence="4">Transcriptional regulator, TetR/AcrR family</fullName>
    </submittedName>
</protein>
<dbReference type="InterPro" id="IPR001647">
    <property type="entry name" value="HTH_TetR"/>
</dbReference>
<proteinExistence type="predicted"/>
<sequence length="198" mass="23539">MTKEEKQERRRCMALSCLDAFLNTNYQNLTVTSLAKQSNIAKGTLYEYFKNKEDIILELTEGLYEKWKEDTLKKVNQQISLKEKFECFFTAVYTKDYKNYRIILNIFAGLSHYEEEETFKNFLKKIYEEHLEVINSLLEEGIKEELFIKEAKTLNKGLLNSFIGFFHISLLNEKESTSIKEIKTFIDNFFLTIKKRTK</sequence>
<name>A0AAX2A8C0_9BACT</name>
<dbReference type="SUPFAM" id="SSF48498">
    <property type="entry name" value="Tetracyclin repressor-like, C-terminal domain"/>
    <property type="match status" value="1"/>
</dbReference>